<dbReference type="Proteomes" id="UP000076154">
    <property type="component" value="Unassembled WGS sequence"/>
</dbReference>
<dbReference type="EMBL" id="LUEZ02000106">
    <property type="protein sequence ID" value="RDB18173.1"/>
    <property type="molecule type" value="Genomic_DNA"/>
</dbReference>
<dbReference type="STRING" id="39966.A0A369JEN6"/>
<keyword evidence="2" id="KW-1185">Reference proteome</keyword>
<protein>
    <submittedName>
        <fullName evidence="1">Uncharacterized protein</fullName>
    </submittedName>
</protein>
<dbReference type="InParanoid" id="A0A369JEN6"/>
<accession>A0A369JEN6</accession>
<reference evidence="1" key="1">
    <citation type="submission" date="2018-04" db="EMBL/GenBank/DDBJ databases">
        <title>Whole genome sequencing of Hypsizygus marmoreus.</title>
        <authorList>
            <person name="Choi I.-G."/>
            <person name="Min B."/>
            <person name="Kim J.-G."/>
            <person name="Kim S."/>
            <person name="Oh Y.-L."/>
            <person name="Kong W.-S."/>
            <person name="Park H."/>
            <person name="Jeong J."/>
            <person name="Song E.-S."/>
        </authorList>
    </citation>
    <scope>NUCLEOTIDE SEQUENCE [LARGE SCALE GENOMIC DNA]</scope>
    <source>
        <strain evidence="1">51987-8</strain>
    </source>
</reference>
<dbReference type="OrthoDB" id="194358at2759"/>
<gene>
    <name evidence="1" type="ORF">Hypma_000484</name>
</gene>
<dbReference type="AlphaFoldDB" id="A0A369JEN6"/>
<evidence type="ECO:0000313" key="1">
    <source>
        <dbReference type="EMBL" id="RDB18173.1"/>
    </source>
</evidence>
<organism evidence="1 2">
    <name type="scientific">Hypsizygus marmoreus</name>
    <name type="common">White beech mushroom</name>
    <name type="synonym">Agaricus marmoreus</name>
    <dbReference type="NCBI Taxonomy" id="39966"/>
    <lineage>
        <taxon>Eukaryota</taxon>
        <taxon>Fungi</taxon>
        <taxon>Dikarya</taxon>
        <taxon>Basidiomycota</taxon>
        <taxon>Agaricomycotina</taxon>
        <taxon>Agaricomycetes</taxon>
        <taxon>Agaricomycetidae</taxon>
        <taxon>Agaricales</taxon>
        <taxon>Tricholomatineae</taxon>
        <taxon>Lyophyllaceae</taxon>
        <taxon>Hypsizygus</taxon>
    </lineage>
</organism>
<proteinExistence type="predicted"/>
<name>A0A369JEN6_HYPMA</name>
<comment type="caution">
    <text evidence="1">The sequence shown here is derived from an EMBL/GenBank/DDBJ whole genome shotgun (WGS) entry which is preliminary data.</text>
</comment>
<sequence length="135" mass="14974">MPYYATDEHLKPVSVVTHGGVGTPAQDVPKSHWRAAHTPSGLSFKSEHLIVKVQVPYNFSLGVPLQGTMKLLIYSKKRDFVCHIRRQDNVSAYDRISHVVRSQGLGGGKAYFAAELRSKSELVVKVSEVLAEQPF</sequence>
<evidence type="ECO:0000313" key="2">
    <source>
        <dbReference type="Proteomes" id="UP000076154"/>
    </source>
</evidence>